<feature type="domain" description="DUF4333" evidence="2">
    <location>
        <begin position="206"/>
        <end position="282"/>
    </location>
</feature>
<dbReference type="Proteomes" id="UP000654947">
    <property type="component" value="Unassembled WGS sequence"/>
</dbReference>
<proteinExistence type="predicted"/>
<dbReference type="SUPFAM" id="SSF53756">
    <property type="entry name" value="UDP-Glycosyltransferase/glycogen phosphorylase"/>
    <property type="match status" value="1"/>
</dbReference>
<dbReference type="Pfam" id="PF14230">
    <property type="entry name" value="DUF4333"/>
    <property type="match status" value="1"/>
</dbReference>
<organism evidence="3 4">
    <name type="scientific">Nocardiopsis kunsanensis</name>
    <dbReference type="NCBI Taxonomy" id="141693"/>
    <lineage>
        <taxon>Bacteria</taxon>
        <taxon>Bacillati</taxon>
        <taxon>Actinomycetota</taxon>
        <taxon>Actinomycetes</taxon>
        <taxon>Streptosporangiales</taxon>
        <taxon>Nocardiopsidaceae</taxon>
        <taxon>Nocardiopsis</taxon>
    </lineage>
</organism>
<comment type="caution">
    <text evidence="3">The sequence shown here is derived from an EMBL/GenBank/DDBJ whole genome shotgun (WGS) entry which is preliminary data.</text>
</comment>
<sequence length="297" mass="31591">MPENARPLTDLPERADAAVTDVTALAHRLRPAVLHAASDHKNATVALHVGRAGTLVPPEDPAALAEDPELRRQQTKAAREQVLATRTWVRNAEAYRRPVPALGRGALSPGRAWERPLHPSPGTAGAGACRRQRRRRPRRSCLSRFLRPTALPAPCPMRDAVPGTRTPSSASHHVAQHRPTRRSDMSQVKQGRVVAGASLGAVAVLLATGCSFDFSIGGPAAVASEDVAEQAALELEQQVGRAPDDLTCSEDLPAEVDSSIRCELTADGQTYGVTVTTTSVEGSDVEFDVLVDDQPAS</sequence>
<dbReference type="AlphaFoldDB" id="A0A918X7J9"/>
<reference evidence="3 4" key="1">
    <citation type="journal article" date="2014" name="Int. J. Syst. Evol. Microbiol.">
        <title>Complete genome sequence of Corynebacterium casei LMG S-19264T (=DSM 44701T), isolated from a smear-ripened cheese.</title>
        <authorList>
            <consortium name="US DOE Joint Genome Institute (JGI-PGF)"/>
            <person name="Walter F."/>
            <person name="Albersmeier A."/>
            <person name="Kalinowski J."/>
            <person name="Ruckert C."/>
        </authorList>
    </citation>
    <scope>NUCLEOTIDE SEQUENCE [LARGE SCALE GENOMIC DNA]</scope>
    <source>
        <strain evidence="3 4">KCTC 19473</strain>
    </source>
</reference>
<evidence type="ECO:0000256" key="1">
    <source>
        <dbReference type="SAM" id="MobiDB-lite"/>
    </source>
</evidence>
<evidence type="ECO:0000259" key="2">
    <source>
        <dbReference type="Pfam" id="PF14230"/>
    </source>
</evidence>
<feature type="region of interest" description="Disordered" evidence="1">
    <location>
        <begin position="110"/>
        <end position="187"/>
    </location>
</feature>
<protein>
    <recommendedName>
        <fullName evidence="2">DUF4333 domain-containing protein</fullName>
    </recommendedName>
</protein>
<dbReference type="InterPro" id="IPR025637">
    <property type="entry name" value="DUF4333"/>
</dbReference>
<gene>
    <name evidence="3" type="ORF">GCM10007147_05610</name>
</gene>
<accession>A0A918X7J9</accession>
<feature type="compositionally biased region" description="Basic residues" evidence="1">
    <location>
        <begin position="130"/>
        <end position="141"/>
    </location>
</feature>
<dbReference type="EMBL" id="BMXL01000002">
    <property type="protein sequence ID" value="GHD16965.1"/>
    <property type="molecule type" value="Genomic_DNA"/>
</dbReference>
<evidence type="ECO:0000313" key="4">
    <source>
        <dbReference type="Proteomes" id="UP000654947"/>
    </source>
</evidence>
<keyword evidence="4" id="KW-1185">Reference proteome</keyword>
<evidence type="ECO:0000313" key="3">
    <source>
        <dbReference type="EMBL" id="GHD16965.1"/>
    </source>
</evidence>
<dbReference type="RefSeq" id="WP_017574790.1">
    <property type="nucleotide sequence ID" value="NZ_BMXL01000002.1"/>
</dbReference>
<name>A0A918X7J9_9ACTN</name>